<protein>
    <recommendedName>
        <fullName evidence="3">Altered inheritance of mitochondria protein 9, mitochondrial</fullName>
    </recommendedName>
    <alternativeName>
        <fullName evidence="6">Found in mitochondrial proteome protein 29</fullName>
    </alternativeName>
</protein>
<dbReference type="OrthoDB" id="2968323at2759"/>
<comment type="caution">
    <text evidence="7">The sequence shown here is derived from an EMBL/GenBank/DDBJ whole genome shotgun (WGS) entry which is preliminary data.</text>
</comment>
<dbReference type="GO" id="GO:0005739">
    <property type="term" value="C:mitochondrion"/>
    <property type="evidence" value="ECO:0007669"/>
    <property type="project" value="UniProtKB-SubCell"/>
</dbReference>
<evidence type="ECO:0000256" key="2">
    <source>
        <dbReference type="ARBA" id="ARBA00005543"/>
    </source>
</evidence>
<dbReference type="EMBL" id="MU155326">
    <property type="protein sequence ID" value="KAF9475594.1"/>
    <property type="molecule type" value="Genomic_DNA"/>
</dbReference>
<proteinExistence type="inferred from homology"/>
<evidence type="ECO:0000256" key="3">
    <source>
        <dbReference type="ARBA" id="ARBA00016197"/>
    </source>
</evidence>
<evidence type="ECO:0000256" key="5">
    <source>
        <dbReference type="ARBA" id="ARBA00023128"/>
    </source>
</evidence>
<dbReference type="Proteomes" id="UP000807469">
    <property type="component" value="Unassembled WGS sequence"/>
</dbReference>
<keyword evidence="4" id="KW-0809">Transit peptide</keyword>
<comment type="similarity">
    <text evidence="2">Belongs to the AIM9 family.</text>
</comment>
<evidence type="ECO:0000313" key="8">
    <source>
        <dbReference type="Proteomes" id="UP000807469"/>
    </source>
</evidence>
<name>A0A9P5YUC4_9AGAR</name>
<evidence type="ECO:0000256" key="1">
    <source>
        <dbReference type="ARBA" id="ARBA00004173"/>
    </source>
</evidence>
<dbReference type="AlphaFoldDB" id="A0A9P5YUC4"/>
<accession>A0A9P5YUC4</accession>
<keyword evidence="5" id="KW-0496">Mitochondrion</keyword>
<evidence type="ECO:0000256" key="4">
    <source>
        <dbReference type="ARBA" id="ARBA00022946"/>
    </source>
</evidence>
<dbReference type="InterPro" id="IPR011009">
    <property type="entry name" value="Kinase-like_dom_sf"/>
</dbReference>
<gene>
    <name evidence="7" type="ORF">BDN70DRAFT_898043</name>
</gene>
<reference evidence="7" key="1">
    <citation type="submission" date="2020-11" db="EMBL/GenBank/DDBJ databases">
        <authorList>
            <consortium name="DOE Joint Genome Institute"/>
            <person name="Ahrendt S."/>
            <person name="Riley R."/>
            <person name="Andreopoulos W."/>
            <person name="Labutti K."/>
            <person name="Pangilinan J."/>
            <person name="Ruiz-Duenas F.J."/>
            <person name="Barrasa J.M."/>
            <person name="Sanchez-Garcia M."/>
            <person name="Camarero S."/>
            <person name="Miyauchi S."/>
            <person name="Serrano A."/>
            <person name="Linde D."/>
            <person name="Babiker R."/>
            <person name="Drula E."/>
            <person name="Ayuso-Fernandez I."/>
            <person name="Pacheco R."/>
            <person name="Padilla G."/>
            <person name="Ferreira P."/>
            <person name="Barriuso J."/>
            <person name="Kellner H."/>
            <person name="Castanera R."/>
            <person name="Alfaro M."/>
            <person name="Ramirez L."/>
            <person name="Pisabarro A.G."/>
            <person name="Kuo A."/>
            <person name="Tritt A."/>
            <person name="Lipzen A."/>
            <person name="He G."/>
            <person name="Yan M."/>
            <person name="Ng V."/>
            <person name="Cullen D."/>
            <person name="Martin F."/>
            <person name="Rosso M.-N."/>
            <person name="Henrissat B."/>
            <person name="Hibbett D."/>
            <person name="Martinez A.T."/>
            <person name="Grigoriev I.V."/>
        </authorList>
    </citation>
    <scope>NUCLEOTIDE SEQUENCE</scope>
    <source>
        <strain evidence="7">CIRM-BRFM 674</strain>
    </source>
</reference>
<dbReference type="PANTHER" id="PTHR36091:SF1">
    <property type="entry name" value="ALTERED INHERITANCE OF MITOCHONDRIA PROTEIN 9, MITOCHONDRIAL"/>
    <property type="match status" value="1"/>
</dbReference>
<dbReference type="PANTHER" id="PTHR36091">
    <property type="entry name" value="ALTERED INHERITANCE OF MITOCHONDRIA PROTEIN 9, MITOCHONDRIAL"/>
    <property type="match status" value="1"/>
</dbReference>
<dbReference type="InterPro" id="IPR051035">
    <property type="entry name" value="Mito_inheritance_9"/>
</dbReference>
<sequence>MAGYLITKALSFPVIFKGNAISFQEAERQFFTHTSGRWLYNEEAQRKARYAPFSVGALMNIAGKTVGSPVRHIQKLVDKDNRAFNLVHENGVETIARIPTPINGPPGLVTASEVATIDFVRRLGLPVPKVLEWSALAQSTEVGSPFILMEKVAGTTLQEVSLMHGVRIDDFLVDVPEDVDVSPFCVGPIARRDFWDDERLSMKDIFPGPWTCALDFARDTAAREQKWIANFAKPHMEDSWLCCIPHQGREDDHIDFLERYKTLLPYLIPKDPRHLHGHLWHPRLDGDTLFVVPSTSSRAPGEAIKVDISACITWPGATIEPAFLQLATPASFRNLYALCSAFEGVYLPDFSKYEANTLETGEKDKALHDHFERIAFEGLGIDDAHLPNLVVRKALDVMARKTWRTGLIPFKQALVEVTQNFSKIAPGALCPISFTPNEIAQHNVAYEGWAREKLMAAMMMMQLHVEQHGYVRAWEGHPDHFEQVQQEVEKWHEIHMMLPQEETEGDGYSRALTWPLRNTLDDHPRSHCYPAYMDIYVLPFYSLYFAQTSPN</sequence>
<keyword evidence="8" id="KW-1185">Reference proteome</keyword>
<dbReference type="SUPFAM" id="SSF56112">
    <property type="entry name" value="Protein kinase-like (PK-like)"/>
    <property type="match status" value="1"/>
</dbReference>
<organism evidence="7 8">
    <name type="scientific">Pholiota conissans</name>
    <dbReference type="NCBI Taxonomy" id="109636"/>
    <lineage>
        <taxon>Eukaryota</taxon>
        <taxon>Fungi</taxon>
        <taxon>Dikarya</taxon>
        <taxon>Basidiomycota</taxon>
        <taxon>Agaricomycotina</taxon>
        <taxon>Agaricomycetes</taxon>
        <taxon>Agaricomycetidae</taxon>
        <taxon>Agaricales</taxon>
        <taxon>Agaricineae</taxon>
        <taxon>Strophariaceae</taxon>
        <taxon>Pholiota</taxon>
    </lineage>
</organism>
<comment type="subcellular location">
    <subcellularLocation>
        <location evidence="1">Mitochondrion</location>
    </subcellularLocation>
</comment>
<evidence type="ECO:0000256" key="6">
    <source>
        <dbReference type="ARBA" id="ARBA00031849"/>
    </source>
</evidence>
<evidence type="ECO:0000313" key="7">
    <source>
        <dbReference type="EMBL" id="KAF9475594.1"/>
    </source>
</evidence>